<dbReference type="PROSITE" id="PS50109">
    <property type="entry name" value="HIS_KIN"/>
    <property type="match status" value="1"/>
</dbReference>
<dbReference type="Gene3D" id="3.40.50.2300">
    <property type="match status" value="1"/>
</dbReference>
<dbReference type="RefSeq" id="WP_077023794.1">
    <property type="nucleotide sequence ID" value="NZ_CP017641.1"/>
</dbReference>
<evidence type="ECO:0000256" key="5">
    <source>
        <dbReference type="ARBA" id="ARBA00022741"/>
    </source>
</evidence>
<dbReference type="Pfam" id="PF00072">
    <property type="entry name" value="Response_reg"/>
    <property type="match status" value="1"/>
</dbReference>
<dbReference type="AlphaFoldDB" id="A0A1P8WDI7"/>
<dbReference type="PANTHER" id="PTHR42878:SF7">
    <property type="entry name" value="SENSOR HISTIDINE KINASE GLRK"/>
    <property type="match status" value="1"/>
</dbReference>
<keyword evidence="4 12" id="KW-0808">Transferase</keyword>
<dbReference type="SUPFAM" id="SSF47384">
    <property type="entry name" value="Homodimeric domain of signal transducing histidine kinase"/>
    <property type="match status" value="1"/>
</dbReference>
<dbReference type="SMART" id="SM00388">
    <property type="entry name" value="HisKA"/>
    <property type="match status" value="1"/>
</dbReference>
<dbReference type="STRING" id="1891926.Fuma_01741"/>
<dbReference type="InterPro" id="IPR005467">
    <property type="entry name" value="His_kinase_dom"/>
</dbReference>
<feature type="domain" description="Histidine kinase" evidence="10">
    <location>
        <begin position="147"/>
        <end position="360"/>
    </location>
</feature>
<dbReference type="InterPro" id="IPR001789">
    <property type="entry name" value="Sig_transdc_resp-reg_receiver"/>
</dbReference>
<evidence type="ECO:0000256" key="7">
    <source>
        <dbReference type="ARBA" id="ARBA00022840"/>
    </source>
</evidence>
<name>A0A1P8WDI7_9PLAN</name>
<evidence type="ECO:0000259" key="10">
    <source>
        <dbReference type="PROSITE" id="PS50109"/>
    </source>
</evidence>
<evidence type="ECO:0000259" key="11">
    <source>
        <dbReference type="PROSITE" id="PS50110"/>
    </source>
</evidence>
<dbReference type="GO" id="GO:0000155">
    <property type="term" value="F:phosphorelay sensor kinase activity"/>
    <property type="evidence" value="ECO:0007669"/>
    <property type="project" value="InterPro"/>
</dbReference>
<evidence type="ECO:0000256" key="8">
    <source>
        <dbReference type="ARBA" id="ARBA00023012"/>
    </source>
</evidence>
<keyword evidence="13" id="KW-1185">Reference proteome</keyword>
<evidence type="ECO:0000313" key="12">
    <source>
        <dbReference type="EMBL" id="APZ92136.1"/>
    </source>
</evidence>
<accession>A0A1P8WDI7</accession>
<evidence type="ECO:0000256" key="4">
    <source>
        <dbReference type="ARBA" id="ARBA00022679"/>
    </source>
</evidence>
<feature type="modified residue" description="4-aspartylphosphate" evidence="9">
    <location>
        <position position="59"/>
    </location>
</feature>
<organism evidence="12 13">
    <name type="scientific">Fuerstiella marisgermanici</name>
    <dbReference type="NCBI Taxonomy" id="1891926"/>
    <lineage>
        <taxon>Bacteria</taxon>
        <taxon>Pseudomonadati</taxon>
        <taxon>Planctomycetota</taxon>
        <taxon>Planctomycetia</taxon>
        <taxon>Planctomycetales</taxon>
        <taxon>Planctomycetaceae</taxon>
        <taxon>Fuerstiella</taxon>
    </lineage>
</organism>
<evidence type="ECO:0000256" key="2">
    <source>
        <dbReference type="ARBA" id="ARBA00012438"/>
    </source>
</evidence>
<dbReference type="Pfam" id="PF02518">
    <property type="entry name" value="HATPase_c"/>
    <property type="match status" value="1"/>
</dbReference>
<keyword evidence="5" id="KW-0547">Nucleotide-binding</keyword>
<protein>
    <recommendedName>
        <fullName evidence="2">histidine kinase</fullName>
        <ecNumber evidence="2">2.7.13.3</ecNumber>
    </recommendedName>
</protein>
<keyword evidence="7" id="KW-0067">ATP-binding</keyword>
<dbReference type="GO" id="GO:0030295">
    <property type="term" value="F:protein kinase activator activity"/>
    <property type="evidence" value="ECO:0007669"/>
    <property type="project" value="TreeGrafter"/>
</dbReference>
<dbReference type="OrthoDB" id="9808408at2"/>
<dbReference type="InterPro" id="IPR036097">
    <property type="entry name" value="HisK_dim/P_sf"/>
</dbReference>
<dbReference type="CDD" id="cd00082">
    <property type="entry name" value="HisKA"/>
    <property type="match status" value="1"/>
</dbReference>
<keyword evidence="3 9" id="KW-0597">Phosphoprotein</keyword>
<proteinExistence type="predicted"/>
<dbReference type="InterPro" id="IPR050351">
    <property type="entry name" value="BphY/WalK/GraS-like"/>
</dbReference>
<dbReference type="SUPFAM" id="SSF55874">
    <property type="entry name" value="ATPase domain of HSP90 chaperone/DNA topoisomerase II/histidine kinase"/>
    <property type="match status" value="1"/>
</dbReference>
<dbReference type="SMART" id="SM00387">
    <property type="entry name" value="HATPase_c"/>
    <property type="match status" value="1"/>
</dbReference>
<dbReference type="SUPFAM" id="SSF52172">
    <property type="entry name" value="CheY-like"/>
    <property type="match status" value="1"/>
</dbReference>
<dbReference type="PANTHER" id="PTHR42878">
    <property type="entry name" value="TWO-COMPONENT HISTIDINE KINASE"/>
    <property type="match status" value="1"/>
</dbReference>
<comment type="catalytic activity">
    <reaction evidence="1">
        <text>ATP + protein L-histidine = ADP + protein N-phospho-L-histidine.</text>
        <dbReference type="EC" id="2.7.13.3"/>
    </reaction>
</comment>
<dbReference type="GO" id="GO:0000156">
    <property type="term" value="F:phosphorelay response regulator activity"/>
    <property type="evidence" value="ECO:0007669"/>
    <property type="project" value="TreeGrafter"/>
</dbReference>
<dbReference type="InterPro" id="IPR003594">
    <property type="entry name" value="HATPase_dom"/>
</dbReference>
<evidence type="ECO:0000256" key="3">
    <source>
        <dbReference type="ARBA" id="ARBA00022553"/>
    </source>
</evidence>
<dbReference type="InterPro" id="IPR036890">
    <property type="entry name" value="HATPase_C_sf"/>
</dbReference>
<evidence type="ECO:0000313" key="13">
    <source>
        <dbReference type="Proteomes" id="UP000187735"/>
    </source>
</evidence>
<reference evidence="12 13" key="1">
    <citation type="journal article" date="2016" name="Front. Microbiol.">
        <title>Fuerstia marisgermanicae gen. nov., sp. nov., an Unusual Member of the Phylum Planctomycetes from the German Wadden Sea.</title>
        <authorList>
            <person name="Kohn T."/>
            <person name="Heuer A."/>
            <person name="Jogler M."/>
            <person name="Vollmers J."/>
            <person name="Boedeker C."/>
            <person name="Bunk B."/>
            <person name="Rast P."/>
            <person name="Borchert D."/>
            <person name="Glockner I."/>
            <person name="Freese H.M."/>
            <person name="Klenk H.P."/>
            <person name="Overmann J."/>
            <person name="Kaster A.K."/>
            <person name="Rohde M."/>
            <person name="Wiegand S."/>
            <person name="Jogler C."/>
        </authorList>
    </citation>
    <scope>NUCLEOTIDE SEQUENCE [LARGE SCALE GENOMIC DNA]</scope>
    <source>
        <strain evidence="12 13">NH11</strain>
    </source>
</reference>
<keyword evidence="6" id="KW-0418">Kinase</keyword>
<dbReference type="PRINTS" id="PR00344">
    <property type="entry name" value="BCTRLSENSOR"/>
</dbReference>
<dbReference type="Gene3D" id="3.30.565.10">
    <property type="entry name" value="Histidine kinase-like ATPase, C-terminal domain"/>
    <property type="match status" value="1"/>
</dbReference>
<feature type="domain" description="Response regulatory" evidence="11">
    <location>
        <begin position="7"/>
        <end position="124"/>
    </location>
</feature>
<dbReference type="EMBL" id="CP017641">
    <property type="protein sequence ID" value="APZ92136.1"/>
    <property type="molecule type" value="Genomic_DNA"/>
</dbReference>
<dbReference type="SMART" id="SM00448">
    <property type="entry name" value="REC"/>
    <property type="match status" value="1"/>
</dbReference>
<dbReference type="FunFam" id="3.30.565.10:FF:000006">
    <property type="entry name" value="Sensor histidine kinase WalK"/>
    <property type="match status" value="1"/>
</dbReference>
<dbReference type="GO" id="GO:0007234">
    <property type="term" value="P:osmosensory signaling via phosphorelay pathway"/>
    <property type="evidence" value="ECO:0007669"/>
    <property type="project" value="TreeGrafter"/>
</dbReference>
<dbReference type="EC" id="2.7.13.3" evidence="2"/>
<dbReference type="Gene3D" id="1.10.287.130">
    <property type="match status" value="1"/>
</dbReference>
<evidence type="ECO:0000256" key="6">
    <source>
        <dbReference type="ARBA" id="ARBA00022777"/>
    </source>
</evidence>
<dbReference type="CDD" id="cd00156">
    <property type="entry name" value="REC"/>
    <property type="match status" value="1"/>
</dbReference>
<dbReference type="GO" id="GO:0005524">
    <property type="term" value="F:ATP binding"/>
    <property type="evidence" value="ECO:0007669"/>
    <property type="project" value="UniProtKB-KW"/>
</dbReference>
<dbReference type="InterPro" id="IPR011006">
    <property type="entry name" value="CheY-like_superfamily"/>
</dbReference>
<dbReference type="Pfam" id="PF00512">
    <property type="entry name" value="HisKA"/>
    <property type="match status" value="1"/>
</dbReference>
<dbReference type="KEGG" id="fmr:Fuma_01741"/>
<evidence type="ECO:0000256" key="1">
    <source>
        <dbReference type="ARBA" id="ARBA00000085"/>
    </source>
</evidence>
<dbReference type="PROSITE" id="PS50110">
    <property type="entry name" value="RESPONSE_REGULATORY"/>
    <property type="match status" value="1"/>
</dbReference>
<keyword evidence="8" id="KW-0902">Two-component regulatory system</keyword>
<gene>
    <name evidence="12" type="primary">cph_4</name>
    <name evidence="12" type="ORF">Fuma_01741</name>
</gene>
<dbReference type="InterPro" id="IPR003661">
    <property type="entry name" value="HisK_dim/P_dom"/>
</dbReference>
<dbReference type="InterPro" id="IPR004358">
    <property type="entry name" value="Sig_transdc_His_kin-like_C"/>
</dbReference>
<evidence type="ECO:0000256" key="9">
    <source>
        <dbReference type="PROSITE-ProRule" id="PRU00169"/>
    </source>
</evidence>
<sequence>MTSKQLQILTIDDSLADALVLRSCLKQAFPAGFDLTHVTNAESGLEALRENPFDCVFLDYLLGDDDGLDVLRRIRASGDDVPIIAFSGNGCEDVAVEALKRGAQDYMVKSRLTSEAIERALSNAIEKVALARELKEKRQELEDFAHVAAHDLRGPLTTIRGMVSLLIDGIGGQCDRDATELLKRVEASSFRMFRLLDALMEYAESGRSQKQLVAVNLSTVLSAVLENLFARIESSGARMRHAKLPEVLGDDVALTQLLQNLIANAIKFCRESPPIVTIGAQKEGGNWVISVADNGIGIAPEHLDRIFAPFKRLHTQSEFEGSGIGLATCRKIVDQHGGELRVESKLGCGTTFFVTLRAACASHTNLTIGRPHIRGTQPSANAEL</sequence>
<dbReference type="Proteomes" id="UP000187735">
    <property type="component" value="Chromosome"/>
</dbReference>